<organism evidence="1 2">
    <name type="scientific">Halotalea alkalilenta</name>
    <dbReference type="NCBI Taxonomy" id="376489"/>
    <lineage>
        <taxon>Bacteria</taxon>
        <taxon>Pseudomonadati</taxon>
        <taxon>Pseudomonadota</taxon>
        <taxon>Gammaproteobacteria</taxon>
        <taxon>Oceanospirillales</taxon>
        <taxon>Halomonadaceae</taxon>
        <taxon>Halotalea</taxon>
    </lineage>
</organism>
<accession>A0A172YBJ4</accession>
<dbReference type="AlphaFoldDB" id="A0A172YBJ4"/>
<dbReference type="RefSeq" id="WP_064121572.1">
    <property type="nucleotide sequence ID" value="NZ_CP015243.1"/>
</dbReference>
<keyword evidence="2" id="KW-1185">Reference proteome</keyword>
<reference evidence="1 2" key="1">
    <citation type="submission" date="2016-04" db="EMBL/GenBank/DDBJ databases">
        <title>Complete Genome Sequence of Halotalea alkalilenta IHB B 13600.</title>
        <authorList>
            <person name="Swarnkar M.K."/>
            <person name="Sharma A."/>
            <person name="Kaushal K."/>
            <person name="Soni R."/>
            <person name="Rana S."/>
            <person name="Singh A.K."/>
            <person name="Gulati A."/>
        </authorList>
    </citation>
    <scope>NUCLEOTIDE SEQUENCE [LARGE SCALE GENOMIC DNA]</scope>
    <source>
        <strain evidence="1 2">IHB B 13600</strain>
    </source>
</reference>
<protein>
    <submittedName>
        <fullName evidence="1">Uncharacterized protein</fullName>
    </submittedName>
</protein>
<dbReference type="Proteomes" id="UP000077875">
    <property type="component" value="Chromosome"/>
</dbReference>
<dbReference type="KEGG" id="haa:A5892_03175"/>
<gene>
    <name evidence="1" type="ORF">A5892_03175</name>
</gene>
<proteinExistence type="predicted"/>
<evidence type="ECO:0000313" key="1">
    <source>
        <dbReference type="EMBL" id="ANF56594.1"/>
    </source>
</evidence>
<dbReference type="EMBL" id="CP015243">
    <property type="protein sequence ID" value="ANF56594.1"/>
    <property type="molecule type" value="Genomic_DNA"/>
</dbReference>
<name>A0A172YBJ4_9GAMM</name>
<sequence>MNQALSSAQLAELSVRPHRALLYGIDQPQLLKRLDMWRRGKRLTTTAVEIKFISSSVELAALSGRVELLVCQPRSDDDFANLLRLAATRAEEALFLRPCSDGRAMRPR</sequence>
<evidence type="ECO:0000313" key="2">
    <source>
        <dbReference type="Proteomes" id="UP000077875"/>
    </source>
</evidence>